<feature type="transmembrane region" description="Helical" evidence="6">
    <location>
        <begin position="709"/>
        <end position="735"/>
    </location>
</feature>
<dbReference type="PANTHER" id="PTHR12011:SF471">
    <property type="entry name" value="G-PROTEIN COUPLED RECEPTORS FAMILY 2 PROFILE 2 DOMAIN-CONTAINING PROTEIN"/>
    <property type="match status" value="1"/>
</dbReference>
<keyword evidence="4 6" id="KW-1133">Transmembrane helix</keyword>
<feature type="transmembrane region" description="Helical" evidence="6">
    <location>
        <begin position="592"/>
        <end position="610"/>
    </location>
</feature>
<dbReference type="Gene3D" id="1.20.1070.10">
    <property type="entry name" value="Rhodopsin 7-helix transmembrane proteins"/>
    <property type="match status" value="1"/>
</dbReference>
<comment type="subcellular location">
    <subcellularLocation>
        <location evidence="1">Membrane</location>
        <topology evidence="1">Multi-pass membrane protein</topology>
    </subcellularLocation>
</comment>
<evidence type="ECO:0000256" key="4">
    <source>
        <dbReference type="ARBA" id="ARBA00022989"/>
    </source>
</evidence>
<feature type="transmembrane region" description="Helical" evidence="6">
    <location>
        <begin position="622"/>
        <end position="640"/>
    </location>
</feature>
<keyword evidence="3" id="KW-0732">Signal</keyword>
<evidence type="ECO:0000256" key="1">
    <source>
        <dbReference type="ARBA" id="ARBA00004141"/>
    </source>
</evidence>
<evidence type="ECO:0000256" key="3">
    <source>
        <dbReference type="ARBA" id="ARBA00022729"/>
    </source>
</evidence>
<name>A0A9Q1BI52_HOLLE</name>
<organism evidence="8 9">
    <name type="scientific">Holothuria leucospilota</name>
    <name type="common">Black long sea cucumber</name>
    <name type="synonym">Mertensiothuria leucospilota</name>
    <dbReference type="NCBI Taxonomy" id="206669"/>
    <lineage>
        <taxon>Eukaryota</taxon>
        <taxon>Metazoa</taxon>
        <taxon>Echinodermata</taxon>
        <taxon>Eleutherozoa</taxon>
        <taxon>Echinozoa</taxon>
        <taxon>Holothuroidea</taxon>
        <taxon>Aspidochirotacea</taxon>
        <taxon>Aspidochirotida</taxon>
        <taxon>Holothuriidae</taxon>
        <taxon>Holothuria</taxon>
    </lineage>
</organism>
<sequence length="869" mass="98408">MLPVQLRNFTATHFIYSEMYQNYDENETFTTLLFFTKLSGKPNAKWVMSIIIQEKHEHDYQDESVLQNLFVTEAEINGSTEELLDNEDKIPTEFLNTLEILEASQDFSEPLQCDINLKTACEAEFCSCLVYPENMAVPLVTSFRNLTEDNIVYDIGNNISTLETSSNLAPLTSIDVTRRPRCTVGGWAPAFNDSSPWIQFNNIEGNVCGLVIQGAEWSSSRRLDKFTVETKNGIIRPMGGNSHFLSGVVLYSKSIHLLSMPVKAPEFLRINVVEPENPREVGFRVSLISCGSSVKNYGEDTILERLGNMLEEVFNMSKKFESIPWEDPIGLVSEFYHHLQTFLEGNFDKYTSPENRRQEFVNGNVGFHVSIGRLKDMRTKGYNFSNSLLRSPTFNTLVNVYIPPGGIMFQNDRNEDDDDGTEVIVILSVVQHNDSFVHTDVNDEDRIRYKIISPIVTIRIFINGSRCEQDIQEIYVRIEHKVITEGIPMPYYFQEECVRRFKGKMGKDIHWSNDGCKSHCDQGNVICQMKCNHTTSFAVLQLLGESQLSKKGKIAASVLTTICSVISMISLVAALVLYFFLRSSIATAQYAIHSNLMVALLISLCIFMTLHIPKRSDAMCKATMFTLQYFFSAAFCWMLCEGIHLYRQIITVFDSGSKYIQIYFLLGWAVPLSFVVVSMLGITIQESRLNRCCESRPKPCFFSHEDGSIWYFLVPVLIVIVINTGILARVTIVVVKAAKLQVEKGTSQSLYQAKAGLRSALLLVPLLGCSYVLGFLASVHGVFEILYDIINSLQGFFLALFYCVMNKEIRAAIGKYIKRSRDISTIQASTTGTNVQKFYPDVSKRRLSKRNQVEPAEELLEHSQIDDVD</sequence>
<reference evidence="8" key="1">
    <citation type="submission" date="2021-10" db="EMBL/GenBank/DDBJ databases">
        <title>Tropical sea cucumber genome reveals ecological adaptation and Cuvierian tubules defense mechanism.</title>
        <authorList>
            <person name="Chen T."/>
        </authorList>
    </citation>
    <scope>NUCLEOTIDE SEQUENCE</scope>
    <source>
        <strain evidence="8">Nanhai2018</strain>
        <tissue evidence="8">Muscle</tissue>
    </source>
</reference>
<proteinExistence type="predicted"/>
<dbReference type="EMBL" id="JAIZAY010000017">
    <property type="protein sequence ID" value="KAJ8026344.1"/>
    <property type="molecule type" value="Genomic_DNA"/>
</dbReference>
<dbReference type="GO" id="GO:0007189">
    <property type="term" value="P:adenylate cyclase-activating G protein-coupled receptor signaling pathway"/>
    <property type="evidence" value="ECO:0007669"/>
    <property type="project" value="TreeGrafter"/>
</dbReference>
<dbReference type="GO" id="GO:0007166">
    <property type="term" value="P:cell surface receptor signaling pathway"/>
    <property type="evidence" value="ECO:0007669"/>
    <property type="project" value="InterPro"/>
</dbReference>
<feature type="transmembrane region" description="Helical" evidence="6">
    <location>
        <begin position="660"/>
        <end position="682"/>
    </location>
</feature>
<dbReference type="InterPro" id="IPR017983">
    <property type="entry name" value="GPCR_2_secretin-like_CS"/>
</dbReference>
<gene>
    <name evidence="8" type="ORF">HOLleu_34163</name>
</gene>
<evidence type="ECO:0000256" key="2">
    <source>
        <dbReference type="ARBA" id="ARBA00022692"/>
    </source>
</evidence>
<feature type="domain" description="G-protein coupled receptors family 2 profile 2" evidence="7">
    <location>
        <begin position="556"/>
        <end position="806"/>
    </location>
</feature>
<evidence type="ECO:0000256" key="6">
    <source>
        <dbReference type="SAM" id="Phobius"/>
    </source>
</evidence>
<keyword evidence="2 6" id="KW-0812">Transmembrane</keyword>
<dbReference type="GO" id="GO:0005886">
    <property type="term" value="C:plasma membrane"/>
    <property type="evidence" value="ECO:0007669"/>
    <property type="project" value="TreeGrafter"/>
</dbReference>
<feature type="transmembrane region" description="Helical" evidence="6">
    <location>
        <begin position="756"/>
        <end position="779"/>
    </location>
</feature>
<dbReference type="Pfam" id="PF00002">
    <property type="entry name" value="7tm_2"/>
    <property type="match status" value="1"/>
</dbReference>
<keyword evidence="8" id="KW-0675">Receptor</keyword>
<dbReference type="InterPro" id="IPR017981">
    <property type="entry name" value="GPCR_2-like_7TM"/>
</dbReference>
<comment type="caution">
    <text evidence="8">The sequence shown here is derived from an EMBL/GenBank/DDBJ whole genome shotgun (WGS) entry which is preliminary data.</text>
</comment>
<evidence type="ECO:0000259" key="7">
    <source>
        <dbReference type="PROSITE" id="PS50261"/>
    </source>
</evidence>
<dbReference type="Pfam" id="PF01825">
    <property type="entry name" value="GPS"/>
    <property type="match status" value="1"/>
</dbReference>
<dbReference type="InterPro" id="IPR000832">
    <property type="entry name" value="GPCR_2_secretin-like"/>
</dbReference>
<dbReference type="PROSITE" id="PS00650">
    <property type="entry name" value="G_PROTEIN_RECEP_F2_2"/>
    <property type="match status" value="1"/>
</dbReference>
<dbReference type="PROSITE" id="PS50261">
    <property type="entry name" value="G_PROTEIN_RECEP_F2_4"/>
    <property type="match status" value="1"/>
</dbReference>
<dbReference type="GO" id="GO:0004930">
    <property type="term" value="F:G protein-coupled receptor activity"/>
    <property type="evidence" value="ECO:0007669"/>
    <property type="project" value="InterPro"/>
</dbReference>
<dbReference type="InterPro" id="IPR046338">
    <property type="entry name" value="GAIN_dom_sf"/>
</dbReference>
<dbReference type="InterPro" id="IPR000203">
    <property type="entry name" value="GPS"/>
</dbReference>
<dbReference type="PANTHER" id="PTHR12011">
    <property type="entry name" value="ADHESION G-PROTEIN COUPLED RECEPTOR"/>
    <property type="match status" value="1"/>
</dbReference>
<evidence type="ECO:0000313" key="8">
    <source>
        <dbReference type="EMBL" id="KAJ8026344.1"/>
    </source>
</evidence>
<dbReference type="Proteomes" id="UP001152320">
    <property type="component" value="Chromosome 17"/>
</dbReference>
<evidence type="ECO:0000313" key="9">
    <source>
        <dbReference type="Proteomes" id="UP001152320"/>
    </source>
</evidence>
<feature type="transmembrane region" description="Helical" evidence="6">
    <location>
        <begin position="554"/>
        <end position="580"/>
    </location>
</feature>
<dbReference type="OrthoDB" id="1100386at2759"/>
<evidence type="ECO:0000256" key="5">
    <source>
        <dbReference type="ARBA" id="ARBA00023136"/>
    </source>
</evidence>
<dbReference type="Gene3D" id="2.60.220.50">
    <property type="match status" value="1"/>
</dbReference>
<accession>A0A9Q1BI52</accession>
<keyword evidence="9" id="KW-1185">Reference proteome</keyword>
<dbReference type="SUPFAM" id="SSF81321">
    <property type="entry name" value="Family A G protein-coupled receptor-like"/>
    <property type="match status" value="1"/>
</dbReference>
<dbReference type="PRINTS" id="PR00249">
    <property type="entry name" value="GPCRSECRETIN"/>
</dbReference>
<protein>
    <submittedName>
        <fullName evidence="8">Adhesion G-protein coupled receptor D1</fullName>
    </submittedName>
</protein>
<dbReference type="AlphaFoldDB" id="A0A9Q1BI52"/>
<keyword evidence="5 6" id="KW-0472">Membrane</keyword>
<feature type="transmembrane region" description="Helical" evidence="6">
    <location>
        <begin position="785"/>
        <end position="805"/>
    </location>
</feature>